<keyword evidence="2" id="KW-1185">Reference proteome</keyword>
<proteinExistence type="predicted"/>
<reference evidence="1" key="2">
    <citation type="submission" date="2021-03" db="UniProtKB">
        <authorList>
            <consortium name="EnsemblPlants"/>
        </authorList>
    </citation>
    <scope>IDENTIFICATION</scope>
</reference>
<dbReference type="PANTHER" id="PTHR31050:SF3">
    <property type="entry name" value="OS08G0412800 PROTEIN"/>
    <property type="match status" value="1"/>
</dbReference>
<dbReference type="PANTHER" id="PTHR31050">
    <property type="entry name" value="OS08G0413200 PROTEIN"/>
    <property type="match status" value="1"/>
</dbReference>
<accession>A0A803KVB1</accession>
<reference evidence="1" key="1">
    <citation type="journal article" date="2017" name="Nature">
        <title>The genome of Chenopodium quinoa.</title>
        <authorList>
            <person name="Jarvis D.E."/>
            <person name="Ho Y.S."/>
            <person name="Lightfoot D.J."/>
            <person name="Schmoeckel S.M."/>
            <person name="Li B."/>
            <person name="Borm T.J.A."/>
            <person name="Ohyanagi H."/>
            <person name="Mineta K."/>
            <person name="Michell C.T."/>
            <person name="Saber N."/>
            <person name="Kharbatia N.M."/>
            <person name="Rupper R.R."/>
            <person name="Sharp A.R."/>
            <person name="Dally N."/>
            <person name="Boughton B.A."/>
            <person name="Woo Y.H."/>
            <person name="Gao G."/>
            <person name="Schijlen E.G.W.M."/>
            <person name="Guo X."/>
            <person name="Momin A.A."/>
            <person name="Negrao S."/>
            <person name="Al-Babili S."/>
            <person name="Gehring C."/>
            <person name="Roessner U."/>
            <person name="Jung C."/>
            <person name="Murphy K."/>
            <person name="Arold S.T."/>
            <person name="Gojobori T."/>
            <person name="van der Linden C.G."/>
            <person name="van Loo E.N."/>
            <person name="Jellen E.N."/>
            <person name="Maughan P.J."/>
            <person name="Tester M."/>
        </authorList>
    </citation>
    <scope>NUCLEOTIDE SEQUENCE [LARGE SCALE GENOMIC DNA]</scope>
    <source>
        <strain evidence="1">cv. PI 614886</strain>
    </source>
</reference>
<dbReference type="Gramene" id="AUR62002969-RA">
    <property type="protein sequence ID" value="AUR62002969-RA:cds"/>
    <property type="gene ID" value="AUR62002969"/>
</dbReference>
<name>A0A803KVB1_CHEQI</name>
<dbReference type="Proteomes" id="UP000596660">
    <property type="component" value="Unplaced"/>
</dbReference>
<sequence length="217" mass="25224">MQAQKKKTWTSAVSASHASQMVLQDPLIQTTYVSTQQFEFSITKNSNFSRPVAKSVAVDGYPPMLFCARGSRIKSRSPENFYIGEAQGIGSSLRAHLPDFNFWSSQIRKLLEKRDIMIEVWFKSTDESGMDEVFVGPSTLIVERMIWEQERVGWNKEKAQRVRVVKDETYEGTGDWKRFGCYLLVESFVLKRNNGRILLTYDFRHTHQIRSKWESHK</sequence>
<protein>
    <submittedName>
        <fullName evidence="1">Uncharacterized protein</fullName>
    </submittedName>
</protein>
<organism evidence="1 2">
    <name type="scientific">Chenopodium quinoa</name>
    <name type="common">Quinoa</name>
    <dbReference type="NCBI Taxonomy" id="63459"/>
    <lineage>
        <taxon>Eukaryota</taxon>
        <taxon>Viridiplantae</taxon>
        <taxon>Streptophyta</taxon>
        <taxon>Embryophyta</taxon>
        <taxon>Tracheophyta</taxon>
        <taxon>Spermatophyta</taxon>
        <taxon>Magnoliopsida</taxon>
        <taxon>eudicotyledons</taxon>
        <taxon>Gunneridae</taxon>
        <taxon>Pentapetalae</taxon>
        <taxon>Caryophyllales</taxon>
        <taxon>Chenopodiaceae</taxon>
        <taxon>Chenopodioideae</taxon>
        <taxon>Atripliceae</taxon>
        <taxon>Chenopodium</taxon>
    </lineage>
</organism>
<dbReference type="AlphaFoldDB" id="A0A803KVB1"/>
<dbReference type="EnsemblPlants" id="AUR62002969-RA">
    <property type="protein sequence ID" value="AUR62002969-RA:cds"/>
    <property type="gene ID" value="AUR62002969"/>
</dbReference>
<evidence type="ECO:0000313" key="1">
    <source>
        <dbReference type="EnsemblPlants" id="AUR62002969-RA:cds"/>
    </source>
</evidence>
<evidence type="ECO:0000313" key="2">
    <source>
        <dbReference type="Proteomes" id="UP000596660"/>
    </source>
</evidence>